<dbReference type="Gene3D" id="3.40.50.620">
    <property type="entry name" value="HUPs"/>
    <property type="match status" value="1"/>
</dbReference>
<reference evidence="3 4" key="1">
    <citation type="submission" date="2020-07" db="EMBL/GenBank/DDBJ databases">
        <title>Complete genome sequence of Mycolicibacterium litorale like strain isolated from cardiac implantable electronic device infection.</title>
        <authorList>
            <person name="Fukano H."/>
            <person name="Miyama H."/>
            <person name="Hoshino Y."/>
        </authorList>
    </citation>
    <scope>NUCLEOTIDE SEQUENCE [LARGE SCALE GENOMIC DNA]</scope>
    <source>
        <strain evidence="3 4">NIIDNTM18</strain>
    </source>
</reference>
<dbReference type="InterPro" id="IPR014729">
    <property type="entry name" value="Rossmann-like_a/b/a_fold"/>
</dbReference>
<dbReference type="CDD" id="cd00293">
    <property type="entry name" value="USP-like"/>
    <property type="match status" value="1"/>
</dbReference>
<comment type="similarity">
    <text evidence="1">Belongs to the universal stress protein A family.</text>
</comment>
<dbReference type="AlphaFoldDB" id="A0A6S6NVR4"/>
<feature type="domain" description="UspA" evidence="2">
    <location>
        <begin position="29"/>
        <end position="171"/>
    </location>
</feature>
<evidence type="ECO:0000313" key="3">
    <source>
        <dbReference type="EMBL" id="BCI51133.1"/>
    </source>
</evidence>
<accession>A0A6S6NVR4</accession>
<evidence type="ECO:0000313" key="4">
    <source>
        <dbReference type="Proteomes" id="UP000515734"/>
    </source>
</evidence>
<sequence>MLFRNLPLIQPPPDNHLATREYTMNTDTPILIAYDGSPDARAAIDHAAGLMPGAHAVILYARQPLESVAAHLDGHPALEELEQFDAATDDAAARIATEGAKHARDAGLRAEPRVSSTMSTASEAIVDAADELDASLIVIGSRGRRGVRATLLGSTSASVLHHASRPILVIPSAQVARARRTTTE</sequence>
<dbReference type="InterPro" id="IPR006016">
    <property type="entry name" value="UspA"/>
</dbReference>
<evidence type="ECO:0000259" key="2">
    <source>
        <dbReference type="Pfam" id="PF00582"/>
    </source>
</evidence>
<evidence type="ECO:0000256" key="1">
    <source>
        <dbReference type="ARBA" id="ARBA00008791"/>
    </source>
</evidence>
<dbReference type="EMBL" id="AP023287">
    <property type="protein sequence ID" value="BCI51133.1"/>
    <property type="molecule type" value="Genomic_DNA"/>
</dbReference>
<dbReference type="PANTHER" id="PTHR31964:SF113">
    <property type="entry name" value="USPA DOMAIN-CONTAINING PROTEIN"/>
    <property type="match status" value="1"/>
</dbReference>
<gene>
    <name evidence="3" type="ORF">NIIDNTM18_04110</name>
</gene>
<dbReference type="SUPFAM" id="SSF52402">
    <property type="entry name" value="Adenine nucleotide alpha hydrolases-like"/>
    <property type="match status" value="1"/>
</dbReference>
<organism evidence="3 4">
    <name type="scientific">Mycolicibacterium litorale</name>
    <dbReference type="NCBI Taxonomy" id="758802"/>
    <lineage>
        <taxon>Bacteria</taxon>
        <taxon>Bacillati</taxon>
        <taxon>Actinomycetota</taxon>
        <taxon>Actinomycetes</taxon>
        <taxon>Mycobacteriales</taxon>
        <taxon>Mycobacteriaceae</taxon>
        <taxon>Mycolicibacterium</taxon>
    </lineage>
</organism>
<dbReference type="InterPro" id="IPR006015">
    <property type="entry name" value="Universal_stress_UspA"/>
</dbReference>
<dbReference type="PRINTS" id="PR01438">
    <property type="entry name" value="UNVRSLSTRESS"/>
</dbReference>
<proteinExistence type="inferred from homology"/>
<dbReference type="Pfam" id="PF00582">
    <property type="entry name" value="Usp"/>
    <property type="match status" value="1"/>
</dbReference>
<dbReference type="Proteomes" id="UP000515734">
    <property type="component" value="Chromosome"/>
</dbReference>
<protein>
    <submittedName>
        <fullName evidence="3">Universal stress protein</fullName>
    </submittedName>
</protein>
<name>A0A6S6NVR4_9MYCO</name>
<dbReference type="PANTHER" id="PTHR31964">
    <property type="entry name" value="ADENINE NUCLEOTIDE ALPHA HYDROLASES-LIKE SUPERFAMILY PROTEIN"/>
    <property type="match status" value="1"/>
</dbReference>